<dbReference type="AlphaFoldDB" id="A0A923NP87"/>
<reference evidence="2" key="1">
    <citation type="submission" date="2020-08" db="EMBL/GenBank/DDBJ databases">
        <title>Genome public.</title>
        <authorList>
            <person name="Liu C."/>
            <person name="Sun Q."/>
        </authorList>
    </citation>
    <scope>NUCLEOTIDE SEQUENCE</scope>
    <source>
        <strain evidence="2">BX12</strain>
    </source>
</reference>
<protein>
    <submittedName>
        <fullName evidence="2">Ferredoxin</fullName>
    </submittedName>
</protein>
<evidence type="ECO:0000259" key="1">
    <source>
        <dbReference type="Pfam" id="PF09918"/>
    </source>
</evidence>
<feature type="domain" description="DUF2148" evidence="1">
    <location>
        <begin position="108"/>
        <end position="175"/>
    </location>
</feature>
<dbReference type="EMBL" id="JACRYT010000010">
    <property type="protein sequence ID" value="MBC6680195.1"/>
    <property type="molecule type" value="Genomic_DNA"/>
</dbReference>
<evidence type="ECO:0000313" key="2">
    <source>
        <dbReference type="EMBL" id="MBC6680195.1"/>
    </source>
</evidence>
<dbReference type="InterPro" id="IPR019224">
    <property type="entry name" value="DUF2148"/>
</dbReference>
<gene>
    <name evidence="2" type="ORF">H9L42_10155</name>
</gene>
<accession>A0A923NP87</accession>
<keyword evidence="3" id="KW-1185">Reference proteome</keyword>
<dbReference type="PANTHER" id="PTHR40101">
    <property type="entry name" value="CONSERVED PROTEIN"/>
    <property type="match status" value="1"/>
</dbReference>
<evidence type="ECO:0000313" key="3">
    <source>
        <dbReference type="Proteomes" id="UP000602647"/>
    </source>
</evidence>
<comment type="caution">
    <text evidence="2">The sequence shown here is derived from an EMBL/GenBank/DDBJ whole genome shotgun (WGS) entry which is preliminary data.</text>
</comment>
<dbReference type="RefSeq" id="WP_187303293.1">
    <property type="nucleotide sequence ID" value="NZ_CBCTON010000023.1"/>
</dbReference>
<sequence>MIYKSEDSERRAAFATADKMAAAAKTAPKGSGKDKVITLILDGNDKTVLSAHMRDIAEETGAAFFERDAGNVDASQCVVLIGVRSEPFGMDHCGMCGFKNCGEMAKAGANCAFNITDLGIAIGSAVSVAADNRIDNRVLYSAGQAALRMNCFPSDVRVCFGIPLSTTSKSIFFDRDPNHVML</sequence>
<organism evidence="2 3">
    <name type="scientific">Zhenpiania hominis</name>
    <dbReference type="NCBI Taxonomy" id="2763644"/>
    <lineage>
        <taxon>Bacteria</taxon>
        <taxon>Bacillati</taxon>
        <taxon>Bacillota</taxon>
        <taxon>Clostridia</taxon>
        <taxon>Peptostreptococcales</taxon>
        <taxon>Anaerovoracaceae</taxon>
        <taxon>Zhenpiania</taxon>
    </lineage>
</organism>
<name>A0A923NP87_9FIRM</name>
<proteinExistence type="predicted"/>
<dbReference type="Proteomes" id="UP000602647">
    <property type="component" value="Unassembled WGS sequence"/>
</dbReference>
<dbReference type="Pfam" id="PF09918">
    <property type="entry name" value="DUF2148"/>
    <property type="match status" value="1"/>
</dbReference>
<dbReference type="PANTHER" id="PTHR40101:SF1">
    <property type="entry name" value="4FE-4S DOMAIN-CONTAINING PROTEIN"/>
    <property type="match status" value="1"/>
</dbReference>